<dbReference type="EMBL" id="JACHEU010000003">
    <property type="protein sequence ID" value="MBB6013876.1"/>
    <property type="molecule type" value="Genomic_DNA"/>
</dbReference>
<comment type="caution">
    <text evidence="7">The sequence shown here is derived from an EMBL/GenBank/DDBJ whole genome shotgun (WGS) entry which is preliminary data.</text>
</comment>
<evidence type="ECO:0000256" key="1">
    <source>
        <dbReference type="ARBA" id="ARBA00006622"/>
    </source>
</evidence>
<keyword evidence="3" id="KW-0223">Dioxygenase</keyword>
<sequence length="194" mass="21702">MTTNTKRLRTFLSQMSRLVEEADGNEHVLLERGKTYLEALVAHDDWLPEEWAAANPDRYQQHLLYCDPQDRFCVVSFVWGPGQQTPIHNHTTWGLVGMLRGAEISEAYEMQDGKPVAGETERLDPGQVVMVSPDVGDIHKVWNACDDRVSISIHVYGGDIGAIERNVFPPEGGMKSFISGYSNSVMPNIWGTQA</sequence>
<protein>
    <submittedName>
        <fullName evidence="7">Putative metal-dependent enzyme (Double-stranded beta helix superfamily)</fullName>
    </submittedName>
</protein>
<dbReference type="Gene3D" id="2.60.120.10">
    <property type="entry name" value="Jelly Rolls"/>
    <property type="match status" value="1"/>
</dbReference>
<proteinExistence type="inferred from homology"/>
<evidence type="ECO:0000256" key="4">
    <source>
        <dbReference type="ARBA" id="ARBA00023002"/>
    </source>
</evidence>
<dbReference type="SUPFAM" id="SSF51182">
    <property type="entry name" value="RmlC-like cupins"/>
    <property type="match status" value="1"/>
</dbReference>
<accession>A0A7W9VWL9</accession>
<keyword evidence="5 6" id="KW-0408">Iron</keyword>
<keyword evidence="4" id="KW-0560">Oxidoreductase</keyword>
<dbReference type="Gene3D" id="1.20.5.440">
    <property type="entry name" value="ATP synthase delta/epsilon subunit, C-terminal domain"/>
    <property type="match status" value="1"/>
</dbReference>
<evidence type="ECO:0000313" key="7">
    <source>
        <dbReference type="EMBL" id="MBB6013876.1"/>
    </source>
</evidence>
<dbReference type="GO" id="GO:0008198">
    <property type="term" value="F:ferrous iron binding"/>
    <property type="evidence" value="ECO:0007669"/>
    <property type="project" value="TreeGrafter"/>
</dbReference>
<dbReference type="AlphaFoldDB" id="A0A7W9VWL9"/>
<keyword evidence="2 6" id="KW-0479">Metal-binding</keyword>
<gene>
    <name evidence="7" type="ORF">HNR59_003270</name>
</gene>
<dbReference type="CDD" id="cd10548">
    <property type="entry name" value="cupin_CDO"/>
    <property type="match status" value="1"/>
</dbReference>
<feature type="binding site" evidence="6">
    <location>
        <position position="88"/>
    </location>
    <ligand>
        <name>Fe cation</name>
        <dbReference type="ChEBI" id="CHEBI:24875"/>
        <note>catalytic</note>
    </ligand>
</feature>
<evidence type="ECO:0000313" key="8">
    <source>
        <dbReference type="Proteomes" id="UP000533306"/>
    </source>
</evidence>
<dbReference type="GO" id="GO:0016702">
    <property type="term" value="F:oxidoreductase activity, acting on single donors with incorporation of molecular oxygen, incorporation of two atoms of oxygen"/>
    <property type="evidence" value="ECO:0007669"/>
    <property type="project" value="InterPro"/>
</dbReference>
<dbReference type="RefSeq" id="WP_183832066.1">
    <property type="nucleotide sequence ID" value="NZ_JACHEU010000003.1"/>
</dbReference>
<dbReference type="InterPro" id="IPR014710">
    <property type="entry name" value="RmlC-like_jellyroll"/>
</dbReference>
<dbReference type="Proteomes" id="UP000533306">
    <property type="component" value="Unassembled WGS sequence"/>
</dbReference>
<dbReference type="InterPro" id="IPR011051">
    <property type="entry name" value="RmlC_Cupin_sf"/>
</dbReference>
<dbReference type="PANTHER" id="PTHR12918:SF1">
    <property type="entry name" value="CYSTEINE DIOXYGENASE TYPE 1"/>
    <property type="match status" value="1"/>
</dbReference>
<evidence type="ECO:0000256" key="5">
    <source>
        <dbReference type="ARBA" id="ARBA00023004"/>
    </source>
</evidence>
<dbReference type="InterPro" id="IPR010300">
    <property type="entry name" value="CDO_1"/>
</dbReference>
<dbReference type="PANTHER" id="PTHR12918">
    <property type="entry name" value="CYSTEINE DIOXYGENASE"/>
    <property type="match status" value="1"/>
</dbReference>
<reference evidence="7 8" key="1">
    <citation type="submission" date="2020-08" db="EMBL/GenBank/DDBJ databases">
        <title>Genomic Encyclopedia of Type Strains, Phase IV (KMG-IV): sequencing the most valuable type-strain genomes for metagenomic binning, comparative biology and taxonomic classification.</title>
        <authorList>
            <person name="Goeker M."/>
        </authorList>
    </citation>
    <scope>NUCLEOTIDE SEQUENCE [LARGE SCALE GENOMIC DNA]</scope>
    <source>
        <strain evidence="7 8">DSM 11099</strain>
    </source>
</reference>
<evidence type="ECO:0000256" key="2">
    <source>
        <dbReference type="ARBA" id="ARBA00022723"/>
    </source>
</evidence>
<evidence type="ECO:0000256" key="3">
    <source>
        <dbReference type="ARBA" id="ARBA00022964"/>
    </source>
</evidence>
<dbReference type="Pfam" id="PF05995">
    <property type="entry name" value="CDO_I"/>
    <property type="match status" value="1"/>
</dbReference>
<organism evidence="7 8">
    <name type="scientific">Aquamicrobium lusatiense</name>
    <dbReference type="NCBI Taxonomy" id="89772"/>
    <lineage>
        <taxon>Bacteria</taxon>
        <taxon>Pseudomonadati</taxon>
        <taxon>Pseudomonadota</taxon>
        <taxon>Alphaproteobacteria</taxon>
        <taxon>Hyphomicrobiales</taxon>
        <taxon>Phyllobacteriaceae</taxon>
        <taxon>Aquamicrobium</taxon>
    </lineage>
</organism>
<feature type="binding site" evidence="6">
    <location>
        <position position="139"/>
    </location>
    <ligand>
        <name>Fe cation</name>
        <dbReference type="ChEBI" id="CHEBI:24875"/>
        <note>catalytic</note>
    </ligand>
</feature>
<evidence type="ECO:0000256" key="6">
    <source>
        <dbReference type="PIRSR" id="PIRSR610300-51"/>
    </source>
</evidence>
<name>A0A7W9VWL9_9HYPH</name>
<comment type="similarity">
    <text evidence="1">Belongs to the cysteine dioxygenase family.</text>
</comment>
<feature type="binding site" evidence="6">
    <location>
        <position position="90"/>
    </location>
    <ligand>
        <name>Fe cation</name>
        <dbReference type="ChEBI" id="CHEBI:24875"/>
        <note>catalytic</note>
    </ligand>
</feature>
<keyword evidence="8" id="KW-1185">Reference proteome</keyword>